<comment type="caution">
    <text evidence="1">The sequence shown here is derived from an EMBL/GenBank/DDBJ whole genome shotgun (WGS) entry which is preliminary data.</text>
</comment>
<evidence type="ECO:0000313" key="1">
    <source>
        <dbReference type="EMBL" id="TXC66727.1"/>
    </source>
</evidence>
<dbReference type="AlphaFoldDB" id="A0A5C6U1G5"/>
<sequence length="198" mass="21516">MNAWVSTAGAGTEGGRQRYSDRVMESELRAAAIRHDGSCDVDALLAEVVDAQLRAGRRVRGLLMAPSEQRGDCLAEMVLVDIDKRDGYLVSQQLGRESKACRADPHGFARASEVLRSALDDAPELIVCNRFGRLESEGTGFSAELLEIMSRDIPFLTVVSRHLIDEWQRFTGGGAALLPPERAAIDAWLAHTLAPASV</sequence>
<dbReference type="InterPro" id="IPR018912">
    <property type="entry name" value="DUF2478"/>
</dbReference>
<protein>
    <submittedName>
        <fullName evidence="1">DUF2478 domain-containing protein</fullName>
    </submittedName>
</protein>
<name>A0A5C6U1G5_9BURK</name>
<evidence type="ECO:0000313" key="2">
    <source>
        <dbReference type="Proteomes" id="UP000321832"/>
    </source>
</evidence>
<keyword evidence="2" id="KW-1185">Reference proteome</keyword>
<proteinExistence type="predicted"/>
<dbReference type="Proteomes" id="UP000321832">
    <property type="component" value="Unassembled WGS sequence"/>
</dbReference>
<dbReference type="EMBL" id="VOPW01000001">
    <property type="protein sequence ID" value="TXC66727.1"/>
    <property type="molecule type" value="Genomic_DNA"/>
</dbReference>
<dbReference type="Pfam" id="PF10649">
    <property type="entry name" value="DUF2478"/>
    <property type="match status" value="1"/>
</dbReference>
<reference evidence="1 2" key="1">
    <citation type="submission" date="2019-08" db="EMBL/GenBank/DDBJ databases">
        <authorList>
            <person name="Khan S.A."/>
            <person name="Jeon C.O."/>
            <person name="Jeong S.E."/>
        </authorList>
    </citation>
    <scope>NUCLEOTIDE SEQUENCE [LARGE SCALE GENOMIC DNA]</scope>
    <source>
        <strain evidence="2">IMCC1728</strain>
    </source>
</reference>
<accession>A0A5C6U1G5</accession>
<organism evidence="1 2">
    <name type="scientific">Piscinibacter aquaticus</name>
    <dbReference type="NCBI Taxonomy" id="392597"/>
    <lineage>
        <taxon>Bacteria</taxon>
        <taxon>Pseudomonadati</taxon>
        <taxon>Pseudomonadota</taxon>
        <taxon>Betaproteobacteria</taxon>
        <taxon>Burkholderiales</taxon>
        <taxon>Sphaerotilaceae</taxon>
        <taxon>Piscinibacter</taxon>
    </lineage>
</organism>
<gene>
    <name evidence="1" type="ORF">FSC37_15695</name>
</gene>